<evidence type="ECO:0000256" key="7">
    <source>
        <dbReference type="ARBA" id="ARBA00023136"/>
    </source>
</evidence>
<feature type="domain" description="TonB-dependent receptor plug" evidence="14">
    <location>
        <begin position="61"/>
        <end position="160"/>
    </location>
</feature>
<keyword evidence="7 10" id="KW-0472">Membrane</keyword>
<dbReference type="SUPFAM" id="SSF56935">
    <property type="entry name" value="Porins"/>
    <property type="match status" value="1"/>
</dbReference>
<dbReference type="Pfam" id="PF07715">
    <property type="entry name" value="Plug"/>
    <property type="match status" value="1"/>
</dbReference>
<organism evidence="15 16">
    <name type="scientific">Duganella vulcania</name>
    <dbReference type="NCBI Taxonomy" id="2692166"/>
    <lineage>
        <taxon>Bacteria</taxon>
        <taxon>Pseudomonadati</taxon>
        <taxon>Pseudomonadota</taxon>
        <taxon>Betaproteobacteria</taxon>
        <taxon>Burkholderiales</taxon>
        <taxon>Oxalobacteraceae</taxon>
        <taxon>Telluria group</taxon>
        <taxon>Duganella</taxon>
    </lineage>
</organism>
<dbReference type="EMBL" id="WWCX01000002">
    <property type="protein sequence ID" value="MYM92898.1"/>
    <property type="molecule type" value="Genomic_DNA"/>
</dbReference>
<comment type="caution">
    <text evidence="15">The sequence shown here is derived from an EMBL/GenBank/DDBJ whole genome shotgun (WGS) entry which is preliminary data.</text>
</comment>
<dbReference type="Pfam" id="PF00593">
    <property type="entry name" value="TonB_dep_Rec_b-barrel"/>
    <property type="match status" value="1"/>
</dbReference>
<gene>
    <name evidence="15" type="ORF">GTP90_03360</name>
</gene>
<dbReference type="GO" id="GO:0015344">
    <property type="term" value="F:siderophore uptake transmembrane transporter activity"/>
    <property type="evidence" value="ECO:0007669"/>
    <property type="project" value="TreeGrafter"/>
</dbReference>
<dbReference type="CDD" id="cd01347">
    <property type="entry name" value="ligand_gated_channel"/>
    <property type="match status" value="1"/>
</dbReference>
<evidence type="ECO:0000256" key="4">
    <source>
        <dbReference type="ARBA" id="ARBA00022452"/>
    </source>
</evidence>
<keyword evidence="9 10" id="KW-0998">Cell outer membrane</keyword>
<keyword evidence="4 10" id="KW-1134">Transmembrane beta strand</keyword>
<evidence type="ECO:0000259" key="14">
    <source>
        <dbReference type="Pfam" id="PF07715"/>
    </source>
</evidence>
<sequence length="714" mass="77242">MYKPSFAVSAIALALLQAFPAAAAAVTDASADAQALPEVVITGAKAQASRASVAGFANTPLLETPASVSVMTSLQMLDRQVRSTTDAAKFDASLSDAYNAVGYAEQFSIRGFKLDNASSYRKDGMSVSADAQIPLENKERLEVLKGLSGLQAGVSAPGGVVNYVTKRPTETALRTVVLEERERGTLYGAADLGGRFDDPRFGYRVNVAAERLRSYIKGADGNRKFVSAAFDWKISPQALLQVDADYQKKSQVTAPGFQLLNNATLPNIAADTMLNNQPWSRPVETTSSNIGARFEYLFTPDWSATVSANQHQFKRDDYTAFPYGCTAQLLYPGFCGNGDYDVYDYISLGEKKSPLTVQALVQGKFSTGSIKHEFTGGASLFRNSEKWGDYLYVQAGADGTAFSNIYHPFMVAPAAGTSGPVSERRRDNERALFAQDILSLNEQLKLHAGARYVQVKRDEISDATLPPAHTDVGFWLPNVALVYSLRSNVSVYGSYAQGLEHGGIAPIQTTNQGLALAPGKSKQVEAGVKADIHPDLSASVALFEIRKGLEYTDAHNTYVRNGRAQNRGLEMSLNGRASRDLMVGVSATALNTRQRDTGLAAMDGKRVTDVAAFKSTVYADYAVPQVAGLSVNANWIYSGKKAFDKENQVFVPSYHVLNLGGAYDTRIGGIHTTLRAGIDNAFDKFYWRDVTPDLGGYLMPGATRTFRVSAQFDL</sequence>
<feature type="domain" description="TonB-dependent receptor-like beta-barrel" evidence="13">
    <location>
        <begin position="232"/>
        <end position="680"/>
    </location>
</feature>
<name>A0A845GIK9_9BURK</name>
<evidence type="ECO:0000256" key="5">
    <source>
        <dbReference type="ARBA" id="ARBA00022692"/>
    </source>
</evidence>
<accession>A0A845GIK9</accession>
<dbReference type="InterPro" id="IPR036942">
    <property type="entry name" value="Beta-barrel_TonB_sf"/>
</dbReference>
<dbReference type="Gene3D" id="2.40.170.20">
    <property type="entry name" value="TonB-dependent receptor, beta-barrel domain"/>
    <property type="match status" value="1"/>
</dbReference>
<evidence type="ECO:0000313" key="16">
    <source>
        <dbReference type="Proteomes" id="UP000447355"/>
    </source>
</evidence>
<evidence type="ECO:0000256" key="3">
    <source>
        <dbReference type="ARBA" id="ARBA00022448"/>
    </source>
</evidence>
<dbReference type="AlphaFoldDB" id="A0A845GIK9"/>
<comment type="subcellular location">
    <subcellularLocation>
        <location evidence="1 10">Cell outer membrane</location>
        <topology evidence="1 10">Multi-pass membrane protein</topology>
    </subcellularLocation>
</comment>
<evidence type="ECO:0000256" key="2">
    <source>
        <dbReference type="ARBA" id="ARBA00009810"/>
    </source>
</evidence>
<evidence type="ECO:0000256" key="12">
    <source>
        <dbReference type="SAM" id="SignalP"/>
    </source>
</evidence>
<feature type="chain" id="PRO_5032515782" evidence="12">
    <location>
        <begin position="24"/>
        <end position="714"/>
    </location>
</feature>
<dbReference type="RefSeq" id="WP_161082167.1">
    <property type="nucleotide sequence ID" value="NZ_WWCX01000002.1"/>
</dbReference>
<dbReference type="InterPro" id="IPR039426">
    <property type="entry name" value="TonB-dep_rcpt-like"/>
</dbReference>
<feature type="signal peptide" evidence="12">
    <location>
        <begin position="1"/>
        <end position="23"/>
    </location>
</feature>
<protein>
    <submittedName>
        <fullName evidence="15">TonB-dependent siderophore receptor</fullName>
    </submittedName>
</protein>
<dbReference type="Proteomes" id="UP000447355">
    <property type="component" value="Unassembled WGS sequence"/>
</dbReference>
<proteinExistence type="inferred from homology"/>
<dbReference type="PANTHER" id="PTHR32552:SF83">
    <property type="entry name" value="BLR3904 PROTEIN"/>
    <property type="match status" value="1"/>
</dbReference>
<evidence type="ECO:0000256" key="6">
    <source>
        <dbReference type="ARBA" id="ARBA00023077"/>
    </source>
</evidence>
<keyword evidence="5 10" id="KW-0812">Transmembrane</keyword>
<keyword evidence="6 11" id="KW-0798">TonB box</keyword>
<evidence type="ECO:0000259" key="13">
    <source>
        <dbReference type="Pfam" id="PF00593"/>
    </source>
</evidence>
<evidence type="ECO:0000313" key="15">
    <source>
        <dbReference type="EMBL" id="MYM92898.1"/>
    </source>
</evidence>
<dbReference type="InterPro" id="IPR012910">
    <property type="entry name" value="Plug_dom"/>
</dbReference>
<evidence type="ECO:0000256" key="10">
    <source>
        <dbReference type="PROSITE-ProRule" id="PRU01360"/>
    </source>
</evidence>
<dbReference type="Gene3D" id="2.170.130.10">
    <property type="entry name" value="TonB-dependent receptor, plug domain"/>
    <property type="match status" value="1"/>
</dbReference>
<evidence type="ECO:0000256" key="9">
    <source>
        <dbReference type="ARBA" id="ARBA00023237"/>
    </source>
</evidence>
<dbReference type="InterPro" id="IPR010105">
    <property type="entry name" value="TonB_sidphr_rcpt"/>
</dbReference>
<dbReference type="GO" id="GO:0038023">
    <property type="term" value="F:signaling receptor activity"/>
    <property type="evidence" value="ECO:0007669"/>
    <property type="project" value="InterPro"/>
</dbReference>
<evidence type="ECO:0000256" key="11">
    <source>
        <dbReference type="RuleBase" id="RU003357"/>
    </source>
</evidence>
<keyword evidence="12" id="KW-0732">Signal</keyword>
<dbReference type="GO" id="GO:0009279">
    <property type="term" value="C:cell outer membrane"/>
    <property type="evidence" value="ECO:0007669"/>
    <property type="project" value="UniProtKB-SubCell"/>
</dbReference>
<dbReference type="NCBIfam" id="TIGR01783">
    <property type="entry name" value="TonB-siderophor"/>
    <property type="match status" value="1"/>
</dbReference>
<keyword evidence="3 10" id="KW-0813">Transport</keyword>
<comment type="similarity">
    <text evidence="2 10 11">Belongs to the TonB-dependent receptor family.</text>
</comment>
<dbReference type="InterPro" id="IPR037066">
    <property type="entry name" value="Plug_dom_sf"/>
</dbReference>
<dbReference type="GO" id="GO:0015891">
    <property type="term" value="P:siderophore transport"/>
    <property type="evidence" value="ECO:0007669"/>
    <property type="project" value="InterPro"/>
</dbReference>
<keyword evidence="8 15" id="KW-0675">Receptor</keyword>
<dbReference type="InterPro" id="IPR000531">
    <property type="entry name" value="Beta-barrel_TonB"/>
</dbReference>
<dbReference type="PROSITE" id="PS52016">
    <property type="entry name" value="TONB_DEPENDENT_REC_3"/>
    <property type="match status" value="1"/>
</dbReference>
<reference evidence="15" key="1">
    <citation type="submission" date="2019-12" db="EMBL/GenBank/DDBJ databases">
        <title>Novel species isolated from a subtropical stream in China.</title>
        <authorList>
            <person name="Lu H."/>
        </authorList>
    </citation>
    <scope>NUCLEOTIDE SEQUENCE [LARGE SCALE GENOMIC DNA]</scope>
    <source>
        <strain evidence="15">FT81W</strain>
    </source>
</reference>
<evidence type="ECO:0000256" key="1">
    <source>
        <dbReference type="ARBA" id="ARBA00004571"/>
    </source>
</evidence>
<evidence type="ECO:0000256" key="8">
    <source>
        <dbReference type="ARBA" id="ARBA00023170"/>
    </source>
</evidence>
<dbReference type="PANTHER" id="PTHR32552">
    <property type="entry name" value="FERRICHROME IRON RECEPTOR-RELATED"/>
    <property type="match status" value="1"/>
</dbReference>